<evidence type="ECO:0000313" key="2">
    <source>
        <dbReference type="EMBL" id="WZK89061.1"/>
    </source>
</evidence>
<evidence type="ECO:0008006" key="4">
    <source>
        <dbReference type="Google" id="ProtNLM"/>
    </source>
</evidence>
<dbReference type="Proteomes" id="UP001623232">
    <property type="component" value="Chromosome"/>
</dbReference>
<evidence type="ECO:0000313" key="3">
    <source>
        <dbReference type="Proteomes" id="UP001623232"/>
    </source>
</evidence>
<sequence length="363" mass="42014">MKDQAPESTELALPEPTALKELFGKPEGITGIIERIEKDVRSEVPDLTTKKGRDRVKSLAYKVSQSKTTLDGVGKELNDATRKSLEKVDEQRRDIRSRLDALRDEVRKPLEDWEAAEKKRVEGHKENLRTFDVSRVDPTMTSETIKAVIDEVSTVAIDESWEEFQEFAEASKAECLAAWKIHLTIAIDREEQAEKIARLEAEAAERDRKEAAERAEREAEEKKRHDKEMAERREREAAEAEERRQQEAREAEERRLEELEKAKAEAEERAKREADAEAKRKQEEHERELAEAKRREEQAAERERQRMAQEREEEERARAKREADKAHRARIQDEIAAALSPLPREAIPAALMDGRIPHVRILI</sequence>
<dbReference type="EMBL" id="CP123584">
    <property type="protein sequence ID" value="WZK89061.1"/>
    <property type="molecule type" value="Genomic_DNA"/>
</dbReference>
<protein>
    <recommendedName>
        <fullName evidence="4">TolA protein</fullName>
    </recommendedName>
</protein>
<organism evidence="2 3">
    <name type="scientific">Aliisedimentitalea scapharcae</name>
    <dbReference type="NCBI Taxonomy" id="1524259"/>
    <lineage>
        <taxon>Bacteria</taxon>
        <taxon>Pseudomonadati</taxon>
        <taxon>Pseudomonadota</taxon>
        <taxon>Alphaproteobacteria</taxon>
        <taxon>Rhodobacterales</taxon>
        <taxon>Roseobacteraceae</taxon>
        <taxon>Aliisedimentitalea</taxon>
    </lineage>
</organism>
<name>A0ABZ2XWP1_9RHOB</name>
<proteinExistence type="predicted"/>
<keyword evidence="3" id="KW-1185">Reference proteome</keyword>
<dbReference type="RefSeq" id="WP_406646940.1">
    <property type="nucleotide sequence ID" value="NZ_CP123584.1"/>
</dbReference>
<evidence type="ECO:0000256" key="1">
    <source>
        <dbReference type="SAM" id="MobiDB-lite"/>
    </source>
</evidence>
<feature type="region of interest" description="Disordered" evidence="1">
    <location>
        <begin position="202"/>
        <end position="329"/>
    </location>
</feature>
<reference evidence="2 3" key="1">
    <citation type="submission" date="2023-04" db="EMBL/GenBank/DDBJ databases">
        <title>Complete genome sequence of Alisedimentitalea scapharcae.</title>
        <authorList>
            <person name="Rong J.-C."/>
            <person name="Yi M.-L."/>
            <person name="Zhao Q."/>
        </authorList>
    </citation>
    <scope>NUCLEOTIDE SEQUENCE [LARGE SCALE GENOMIC DNA]</scope>
    <source>
        <strain evidence="2 3">KCTC 42119</strain>
    </source>
</reference>
<accession>A0ABZ2XWP1</accession>
<gene>
    <name evidence="2" type="ORF">QEZ52_00485</name>
</gene>